<organism evidence="1 2">
    <name type="scientific">Multifurca ochricompacta</name>
    <dbReference type="NCBI Taxonomy" id="376703"/>
    <lineage>
        <taxon>Eukaryota</taxon>
        <taxon>Fungi</taxon>
        <taxon>Dikarya</taxon>
        <taxon>Basidiomycota</taxon>
        <taxon>Agaricomycotina</taxon>
        <taxon>Agaricomycetes</taxon>
        <taxon>Russulales</taxon>
        <taxon>Russulaceae</taxon>
        <taxon>Multifurca</taxon>
    </lineage>
</organism>
<reference evidence="1" key="1">
    <citation type="journal article" date="2022" name="New Phytol.">
        <title>Evolutionary transition to the ectomycorrhizal habit in the genomes of a hyperdiverse lineage of mushroom-forming fungi.</title>
        <authorList>
            <person name="Looney B."/>
            <person name="Miyauchi S."/>
            <person name="Morin E."/>
            <person name="Drula E."/>
            <person name="Courty P.E."/>
            <person name="Kohler A."/>
            <person name="Kuo A."/>
            <person name="LaButti K."/>
            <person name="Pangilinan J."/>
            <person name="Lipzen A."/>
            <person name="Riley R."/>
            <person name="Andreopoulos W."/>
            <person name="He G."/>
            <person name="Johnson J."/>
            <person name="Nolan M."/>
            <person name="Tritt A."/>
            <person name="Barry K.W."/>
            <person name="Grigoriev I.V."/>
            <person name="Nagy L.G."/>
            <person name="Hibbett D."/>
            <person name="Henrissat B."/>
            <person name="Matheny P.B."/>
            <person name="Labbe J."/>
            <person name="Martin F.M."/>
        </authorList>
    </citation>
    <scope>NUCLEOTIDE SEQUENCE</scope>
    <source>
        <strain evidence="1">BPL690</strain>
    </source>
</reference>
<evidence type="ECO:0000313" key="2">
    <source>
        <dbReference type="Proteomes" id="UP001203297"/>
    </source>
</evidence>
<name>A0AAD4LUX2_9AGAM</name>
<keyword evidence="2" id="KW-1185">Reference proteome</keyword>
<comment type="caution">
    <text evidence="1">The sequence shown here is derived from an EMBL/GenBank/DDBJ whole genome shotgun (WGS) entry which is preliminary data.</text>
</comment>
<protein>
    <submittedName>
        <fullName evidence="1">Uncharacterized protein</fullName>
    </submittedName>
</protein>
<gene>
    <name evidence="1" type="ORF">B0F90DRAFT_1779214</name>
</gene>
<proteinExistence type="predicted"/>
<dbReference type="AlphaFoldDB" id="A0AAD4LUX2"/>
<sequence>MPLRPSVCFFLILENRRLIVPLTLEMTIVGESLRTREVYRIFWTHFWELIDRTWNQSGHEAEHWLLYMVWERSFVGMEVGC</sequence>
<dbReference type="Proteomes" id="UP001203297">
    <property type="component" value="Unassembled WGS sequence"/>
</dbReference>
<accession>A0AAD4LUX2</accession>
<evidence type="ECO:0000313" key="1">
    <source>
        <dbReference type="EMBL" id="KAI0291181.1"/>
    </source>
</evidence>
<dbReference type="EMBL" id="WTXG01000172">
    <property type="protein sequence ID" value="KAI0291181.1"/>
    <property type="molecule type" value="Genomic_DNA"/>
</dbReference>